<dbReference type="InterPro" id="IPR016032">
    <property type="entry name" value="Sig_transdc_resp-reg_C-effctor"/>
</dbReference>
<dbReference type="Gene3D" id="1.25.40.10">
    <property type="entry name" value="Tetratricopeptide repeat domain"/>
    <property type="match status" value="1"/>
</dbReference>
<dbReference type="Pfam" id="PF13191">
    <property type="entry name" value="AAA_16"/>
    <property type="match status" value="1"/>
</dbReference>
<dbReference type="InterPro" id="IPR011990">
    <property type="entry name" value="TPR-like_helical_dom_sf"/>
</dbReference>
<evidence type="ECO:0000259" key="4">
    <source>
        <dbReference type="PROSITE" id="PS50043"/>
    </source>
</evidence>
<dbReference type="Gene3D" id="1.10.10.10">
    <property type="entry name" value="Winged helix-like DNA-binding domain superfamily/Winged helix DNA-binding domain"/>
    <property type="match status" value="1"/>
</dbReference>
<keyword evidence="2" id="KW-0067">ATP-binding</keyword>
<dbReference type="RefSeq" id="WP_330094103.1">
    <property type="nucleotide sequence ID" value="NZ_JAUZMY010000028.1"/>
</dbReference>
<dbReference type="PANTHER" id="PTHR16305">
    <property type="entry name" value="TESTICULAR SOLUBLE ADENYLYL CYCLASE"/>
    <property type="match status" value="1"/>
</dbReference>
<reference evidence="5 6" key="1">
    <citation type="submission" date="2023-08" db="EMBL/GenBank/DDBJ databases">
        <authorList>
            <person name="Girao M."/>
            <person name="Carvalho M.F."/>
        </authorList>
    </citation>
    <scope>NUCLEOTIDE SEQUENCE [LARGE SCALE GENOMIC DNA]</scope>
    <source>
        <strain evidence="5 6">CT-R113</strain>
    </source>
</reference>
<dbReference type="Gene3D" id="3.40.50.300">
    <property type="entry name" value="P-loop containing nucleotide triphosphate hydrolases"/>
    <property type="match status" value="1"/>
</dbReference>
<dbReference type="Proteomes" id="UP001356095">
    <property type="component" value="Unassembled WGS sequence"/>
</dbReference>
<accession>A0ABU7KEK7</accession>
<organism evidence="5 6">
    <name type="scientific">Nocardiopsis codii</name>
    <dbReference type="NCBI Taxonomy" id="3065942"/>
    <lineage>
        <taxon>Bacteria</taxon>
        <taxon>Bacillati</taxon>
        <taxon>Actinomycetota</taxon>
        <taxon>Actinomycetes</taxon>
        <taxon>Streptosporangiales</taxon>
        <taxon>Nocardiopsidaceae</taxon>
        <taxon>Nocardiopsis</taxon>
    </lineage>
</organism>
<dbReference type="InterPro" id="IPR041664">
    <property type="entry name" value="AAA_16"/>
</dbReference>
<dbReference type="PRINTS" id="PR00038">
    <property type="entry name" value="HTHLUXR"/>
</dbReference>
<evidence type="ECO:0000256" key="3">
    <source>
        <dbReference type="SAM" id="MobiDB-lite"/>
    </source>
</evidence>
<dbReference type="CDD" id="cd06170">
    <property type="entry name" value="LuxR_C_like"/>
    <property type="match status" value="1"/>
</dbReference>
<comment type="caution">
    <text evidence="5">The sequence shown here is derived from an EMBL/GenBank/DDBJ whole genome shotgun (WGS) entry which is preliminary data.</text>
</comment>
<feature type="region of interest" description="Disordered" evidence="3">
    <location>
        <begin position="914"/>
        <end position="942"/>
    </location>
</feature>
<dbReference type="SMART" id="SM00421">
    <property type="entry name" value="HTH_LUXR"/>
    <property type="match status" value="1"/>
</dbReference>
<protein>
    <submittedName>
        <fullName evidence="5">AAA family ATPase</fullName>
    </submittedName>
</protein>
<dbReference type="PROSITE" id="PS50043">
    <property type="entry name" value="HTH_LUXR_2"/>
    <property type="match status" value="1"/>
</dbReference>
<evidence type="ECO:0000313" key="6">
    <source>
        <dbReference type="Proteomes" id="UP001356095"/>
    </source>
</evidence>
<dbReference type="EMBL" id="JAUZMY010000028">
    <property type="protein sequence ID" value="MEE2040334.1"/>
    <property type="molecule type" value="Genomic_DNA"/>
</dbReference>
<keyword evidence="6" id="KW-1185">Reference proteome</keyword>
<evidence type="ECO:0000256" key="1">
    <source>
        <dbReference type="ARBA" id="ARBA00022741"/>
    </source>
</evidence>
<dbReference type="PANTHER" id="PTHR16305:SF35">
    <property type="entry name" value="TRANSCRIPTIONAL ACTIVATOR DOMAIN"/>
    <property type="match status" value="1"/>
</dbReference>
<feature type="domain" description="HTH luxR-type" evidence="4">
    <location>
        <begin position="934"/>
        <end position="999"/>
    </location>
</feature>
<evidence type="ECO:0000256" key="2">
    <source>
        <dbReference type="ARBA" id="ARBA00022840"/>
    </source>
</evidence>
<dbReference type="Pfam" id="PF00196">
    <property type="entry name" value="GerE"/>
    <property type="match status" value="1"/>
</dbReference>
<name>A0ABU7KEK7_9ACTN</name>
<gene>
    <name evidence="5" type="ORF">Q8791_24245</name>
</gene>
<sequence>MQSHDPAPVFVGREHQLARLSEDGRRAGADGTRAVLVCGDAGVGKTRLIDEYLARAAMARAAVGGCLELGAEGVPFAPFTTLLRHLVREEGAPPSAAHRRELARLLPELGRAPGGADDGRARLFESVLTFLEERARPGGLLVVVEDLQWADASTRDLLVFLLRNLGAVPVHLLVSVRTDDLHRTHPLRRLLPELERLPRVRRLDLGPLDRDAVAAQASALRGEALAPAAVDLLFERSGGNPLFVESFLAGRDPAGGPIPDGPRDLLLGTVERLPDTTRRVLGLAATAGDRVDHVLLAAVALRAGYTEDQLDTALRHAADAQVLRATADGYVFRHALLAEAVHADLLPGERVRAHKRYAEALERGIPGMHAADTAIQLAHHAHAAHDQPLALAAAWRAAHHASCAAAHPEHLALLERVLELWDLVPDAAARVGEPRGEVLRRASVASLVAGSPRRAVDYATGGLRELGVTGYHPPGGPPPGNAELIAGLRHARAHALKEMGRDGALEDLADALVVLPHDHPLAAAVGSTLAATLMMRNHYAQARRSALRGLEQARAAGDRHNEADLLITLGTLASTEEHEAGLRMLAGGISLARESGFALVELRGLNNLGGAFQRLGRGEEQGRIVEEGLRRCAELGLARTQSDPFHLGIAVRRAYQGRFAEAEERLALITGGSVFVARARTLRMNLAYHRWDLDGVREAMDDFRGLLPEHSSSPSEYLPLHFTDTQVAAEEGRFGEAFDLAAAQLGRRPDLRNPFSDELYVLGLSPVGDVVELMREEPGREEEARILSAGLREVFDGFPRGTRHPGHLLLRHQVMAQIGEDAGEALAEAEAAVALVRDRGDVLTEGRIRLSAARAALRADDRERAVDHLAVVRRLARRHGITLFDRQAERLRRLHGLPDPGRPAAVGAVPAPAAITDGALPGRGPGAGGSRSREDARPAGLTRREAEVLAEVARGSTNREIGEVLFISAKTVSVHVTNLMAKLGVSNRNAAAVRARELGLG</sequence>
<dbReference type="InterPro" id="IPR000792">
    <property type="entry name" value="Tscrpt_reg_LuxR_C"/>
</dbReference>
<dbReference type="InterPro" id="IPR027417">
    <property type="entry name" value="P-loop_NTPase"/>
</dbReference>
<feature type="compositionally biased region" description="Basic and acidic residues" evidence="3">
    <location>
        <begin position="931"/>
        <end position="942"/>
    </location>
</feature>
<keyword evidence="1" id="KW-0547">Nucleotide-binding</keyword>
<dbReference type="SUPFAM" id="SSF52540">
    <property type="entry name" value="P-loop containing nucleoside triphosphate hydrolases"/>
    <property type="match status" value="1"/>
</dbReference>
<proteinExistence type="predicted"/>
<dbReference type="InterPro" id="IPR036388">
    <property type="entry name" value="WH-like_DNA-bd_sf"/>
</dbReference>
<evidence type="ECO:0000313" key="5">
    <source>
        <dbReference type="EMBL" id="MEE2040334.1"/>
    </source>
</evidence>
<dbReference type="SUPFAM" id="SSF46894">
    <property type="entry name" value="C-terminal effector domain of the bipartite response regulators"/>
    <property type="match status" value="1"/>
</dbReference>
<dbReference type="PROSITE" id="PS00622">
    <property type="entry name" value="HTH_LUXR_1"/>
    <property type="match status" value="1"/>
</dbReference>